<organism evidence="11 12">
    <name type="scientific">Desulfonema magnum</name>
    <dbReference type="NCBI Taxonomy" id="45655"/>
    <lineage>
        <taxon>Bacteria</taxon>
        <taxon>Pseudomonadati</taxon>
        <taxon>Thermodesulfobacteriota</taxon>
        <taxon>Desulfobacteria</taxon>
        <taxon>Desulfobacterales</taxon>
        <taxon>Desulfococcaceae</taxon>
        <taxon>Desulfonema</taxon>
    </lineage>
</organism>
<evidence type="ECO:0000256" key="7">
    <source>
        <dbReference type="SAM" id="MobiDB-lite"/>
    </source>
</evidence>
<dbReference type="PANTHER" id="PTHR22990">
    <property type="entry name" value="F-BOX ONLY PROTEIN"/>
    <property type="match status" value="1"/>
</dbReference>
<dbReference type="Pfam" id="PF13620">
    <property type="entry name" value="CarboxypepD_reg"/>
    <property type="match status" value="1"/>
</dbReference>
<dbReference type="Pfam" id="PF05048">
    <property type="entry name" value="NosD"/>
    <property type="match status" value="1"/>
</dbReference>
<feature type="domain" description="Right handed beta helix" evidence="10">
    <location>
        <begin position="402"/>
        <end position="519"/>
    </location>
</feature>
<dbReference type="SUPFAM" id="SSF53474">
    <property type="entry name" value="alpha/beta-Hydrolases"/>
    <property type="match status" value="1"/>
</dbReference>
<keyword evidence="12" id="KW-1185">Reference proteome</keyword>
<evidence type="ECO:0000256" key="3">
    <source>
        <dbReference type="ARBA" id="ARBA00022525"/>
    </source>
</evidence>
<dbReference type="InterPro" id="IPR036439">
    <property type="entry name" value="Dockerin_dom_sf"/>
</dbReference>
<feature type="compositionally biased region" description="Basic and acidic residues" evidence="7">
    <location>
        <begin position="2101"/>
        <end position="2110"/>
    </location>
</feature>
<dbReference type="SUPFAM" id="SSF51126">
    <property type="entry name" value="Pectin lyase-like"/>
    <property type="match status" value="4"/>
</dbReference>
<keyword evidence="3" id="KW-0964">Secreted</keyword>
<evidence type="ECO:0000313" key="11">
    <source>
        <dbReference type="EMBL" id="QTA93564.1"/>
    </source>
</evidence>
<dbReference type="InterPro" id="IPR007742">
    <property type="entry name" value="NosD_dom"/>
</dbReference>
<dbReference type="InterPro" id="IPR059100">
    <property type="entry name" value="TSP3_bac"/>
</dbReference>
<evidence type="ECO:0000256" key="4">
    <source>
        <dbReference type="ARBA" id="ARBA00022729"/>
    </source>
</evidence>
<dbReference type="GO" id="GO:0008374">
    <property type="term" value="F:O-acyltransferase activity"/>
    <property type="evidence" value="ECO:0007669"/>
    <property type="project" value="InterPro"/>
</dbReference>
<feature type="domain" description="Periplasmic copper-binding protein NosD beta helix" evidence="9">
    <location>
        <begin position="940"/>
        <end position="1099"/>
    </location>
</feature>
<dbReference type="Proteomes" id="UP000663722">
    <property type="component" value="Chromosome"/>
</dbReference>
<keyword evidence="8" id="KW-0472">Membrane</keyword>
<keyword evidence="4" id="KW-0732">Signal</keyword>
<feature type="transmembrane region" description="Helical" evidence="8">
    <location>
        <begin position="12"/>
        <end position="33"/>
    </location>
</feature>
<gene>
    <name evidence="11" type="ORF">dnm_096660</name>
</gene>
<dbReference type="InterPro" id="IPR003386">
    <property type="entry name" value="LACT/PDAT_acylTrfase"/>
</dbReference>
<dbReference type="PANTHER" id="PTHR22990:SF15">
    <property type="entry name" value="F-BOX ONLY PROTEIN 10"/>
    <property type="match status" value="1"/>
</dbReference>
<dbReference type="EMBL" id="CP061800">
    <property type="protein sequence ID" value="QTA93564.1"/>
    <property type="molecule type" value="Genomic_DNA"/>
</dbReference>
<evidence type="ECO:0000259" key="9">
    <source>
        <dbReference type="Pfam" id="PF05048"/>
    </source>
</evidence>
<dbReference type="InterPro" id="IPR018247">
    <property type="entry name" value="EF_Hand_1_Ca_BS"/>
</dbReference>
<dbReference type="Gene3D" id="1.10.1330.10">
    <property type="entry name" value="Dockerin domain"/>
    <property type="match status" value="1"/>
</dbReference>
<feature type="compositionally biased region" description="Polar residues" evidence="7">
    <location>
        <begin position="2117"/>
        <end position="2126"/>
    </location>
</feature>
<proteinExistence type="predicted"/>
<dbReference type="Gene3D" id="3.40.50.1820">
    <property type="entry name" value="alpha/beta hydrolase"/>
    <property type="match status" value="1"/>
</dbReference>
<sequence>MKKGKQLFKNGVLDVIIVVCMLTVLGLALPGIAHAETVISGGSLSGDTTWTKSGSPYRLTGDVTVPKDLTLTIQPGVVVNMDAYVDLNINGGFIAEGTTDAPITFQWSTEGEHWGGIEFGSSSLPGNTLSHCRLIGGGYGVISIENSISEIRNNLIEQSSCGIYIGSGSPLIENNLIIDNSGPGIRIRYSSSTPSIRFNTIDSNYDGIYSDSAPVGGVIENNIISNNRYGIRNAGENVRISHNNVWNNVTDYSSSGAVSDTDLSADPLFVNYYLGEDHHVTDGSPCKNTDVTGGEIGAYGNGGSPPPSERIYSPVPTTSGNLTHNERWSGTVNLTGDLTVPHPFTLTIEPGTIVNLSDGADIIVQSRFFAQGTDTSPIVFQWTTEGEHWGHIEFNASSLPENVLSHCRLIGGGHGAVSVKNSISEIRNNLIEQCYGGIFIDSGSPLIENNLIIDNSVYGIRIRYSSCTPSIRFNTIDSNYDGICSDSAPVDGVIENNIITNNFYGIRGVGESVLITHNNVWHNTTDYSSSGAIPNTDLSADPLFVNYYLGEDHHVTDGSPCKNTDVTGGEIGAYGNGGSPPPSERIYSPVPTTSGNLTHNERWSGTVNLTGDLTVPHPFTLTIEPGTIVNLSDGADIIVQSRFFAQGTDTSPIVFQWTTEGEHWGHIEFNASSLPENVLSHCRLIGGGHGAVSVKNSISEIRNNLIEQCYGGIFIDSGSPLIENNLIIDNSVYGIRIRYSSCTPSIRFNTIDSNYDGICSDSAPVDGVIENNIITNNFYGIRGVGESVLITHNNVWHNTTDYSSSGAIPNTDLSADPLFVNYYLGEDHHVTDGSPCKNTDVTGGEIGAYGNGGSPPPSERIYSPVPTTSGNLTHNERWSGTVNLTGDLTVPHPFTLTIEPGTIVNLSDGADIIVQSRFFAQGTDTSPIVFQWTTEGEHWGHIEFNASSLPENVLSHCRLIGGGHGAVSVKNSISEIRNNLIEQCYGGIFIDSGSPLIENNLIIDNSVYGIRIRYSSSSPSIRFNTIDYSNSYGISFDSAAASGVIENNIITNNRCGIRDAGENVQTGYNNVWNNGYINNDDEFIERNYYNTTASATDTSTAPQYIDDLRHLSSSSPCKTASSEGGEIGAYGQSASLPDNPSDTPTIAQWPMEAPPGTRFTQWGTGFTSNSTVTLHFQKPGGTEYPVQTADTDASGKFVVTYNAPLDKPVGTYIWWAIDDTTGEKSNQISYIITEHAVPTIAQWPMSGPPGTEFEQWGTGFTPNSTATLRFQKPDGTEYAPMTVSVDGSGKFKTRYAAPWDKPMGTYTWWAVDGVTGNQCVALKYEITAGTSGELGGFTVTQNSGEISDQQINTPFEVEITARDKAGNILTGFNGTALLASNSGTVYPTPNVNIVNGKANLSIYLSNQGKTRLSCSGYGKYGYSSFFSVEGEKICKSTLKGRIVDTRGDAVWNAVVSLYEYEGQEISKVYWTDENGEFRMNNLNCGTYELRVEKNEEKVEKSVFVTNLPRNEAYIELPLNGGNSGTPVILIPGIMGSNCGSGLIYPKLPAQCPAPYLRIHRPRFLGWKDLKYYFSSSGFYVFECPWDWRLECDEAYQHYLIPKIREALEKSTTGKVHVIAHSMGGLVARAYIQSSDYNDDIDKFVMVGTPNTGSANPYYIWEGGNPKGIDDITDWRPFLNIYSNTIQKLWEETYYEKEPWSNRNHRKIRAFVRRVSPSLRQLMNTTDFLTDGDTTWGVSTEGNENTWLKELNDDPNIRDLMSSDGSDGTVHVKLFVGKKADNTVEMVRTYKRSFPWFKNALYEDGRPGILLKKSLTWGEGDGTVPYESASFPYDEGWADMSITFSSESHANLISDDKFVEEIFTFLLGDSGKRRVRELRELREDEDAADSLLSVSITGDMRLCVTDPEGRKTGIAPETIDFIEEIPNAESVFTSDGGSVSIKNPDDGLYTVTFFGESEKDFHLNAGFTDGEKTSFIKLKGYCPDTPGSFKIFFNHSASPRITLLPSVQVPKGLQADLVSSGSSSLTRLSWNASAEEDITGYNVYSAGENEPYFVKIAALNGSETTFDTNDAWSDKSSTEVKTYAVTAVRSDGSESFFSERVQNNDRDHDGLSDEEESSYGTEISNSDTDGDGLNDGGEYYYGTDPLKTDTDNDDYDDYREIRSGSDPLDENSVPVKGDINGDGDVTLADIVVTLQALAALEASAEVCAENDVSGDEKVGLEEAIWLMKQMTK</sequence>
<evidence type="ECO:0000259" key="10">
    <source>
        <dbReference type="Pfam" id="PF13229"/>
    </source>
</evidence>
<dbReference type="GO" id="GO:0006629">
    <property type="term" value="P:lipid metabolic process"/>
    <property type="evidence" value="ECO:0007669"/>
    <property type="project" value="InterPro"/>
</dbReference>
<dbReference type="SMART" id="SM00710">
    <property type="entry name" value="PbH1"/>
    <property type="match status" value="18"/>
</dbReference>
<evidence type="ECO:0000256" key="6">
    <source>
        <dbReference type="ARBA" id="ARBA00022837"/>
    </source>
</evidence>
<comment type="subcellular location">
    <subcellularLocation>
        <location evidence="1">Secreted</location>
    </subcellularLocation>
</comment>
<evidence type="ECO:0000256" key="8">
    <source>
        <dbReference type="SAM" id="Phobius"/>
    </source>
</evidence>
<keyword evidence="8" id="KW-0812">Transmembrane</keyword>
<dbReference type="KEGG" id="dmm:dnm_096660"/>
<dbReference type="InterPro" id="IPR011050">
    <property type="entry name" value="Pectin_lyase_fold/virulence"/>
</dbReference>
<keyword evidence="6" id="KW-0106">Calcium</keyword>
<feature type="domain" description="Right handed beta helix" evidence="10">
    <location>
        <begin position="120"/>
        <end position="249"/>
    </location>
</feature>
<dbReference type="InterPro" id="IPR012334">
    <property type="entry name" value="Pectin_lyas_fold"/>
</dbReference>
<evidence type="ECO:0000256" key="2">
    <source>
        <dbReference type="ARBA" id="ARBA00016512"/>
    </source>
</evidence>
<dbReference type="SUPFAM" id="SSF63446">
    <property type="entry name" value="Type I dockerin domain"/>
    <property type="match status" value="1"/>
</dbReference>
<dbReference type="PROSITE" id="PS00018">
    <property type="entry name" value="EF_HAND_1"/>
    <property type="match status" value="1"/>
</dbReference>
<feature type="compositionally biased region" description="Polar residues" evidence="7">
    <location>
        <begin position="1132"/>
        <end position="1142"/>
    </location>
</feature>
<dbReference type="InterPro" id="IPR039448">
    <property type="entry name" value="Beta_helix"/>
</dbReference>
<dbReference type="Gene3D" id="2.60.40.10">
    <property type="entry name" value="Immunoglobulins"/>
    <property type="match status" value="2"/>
</dbReference>
<evidence type="ECO:0000313" key="12">
    <source>
        <dbReference type="Proteomes" id="UP000663722"/>
    </source>
</evidence>
<dbReference type="InterPro" id="IPR006626">
    <property type="entry name" value="PbH1"/>
</dbReference>
<feature type="region of interest" description="Disordered" evidence="7">
    <location>
        <begin position="2095"/>
        <end position="2174"/>
    </location>
</feature>
<dbReference type="Pfam" id="PF18884">
    <property type="entry name" value="TSP3_bac"/>
    <property type="match status" value="2"/>
</dbReference>
<reference evidence="11" key="1">
    <citation type="journal article" date="2021" name="Microb. Physiol.">
        <title>Proteogenomic Insights into the Physiology of Marine, Sulfate-Reducing, Filamentous Desulfonema limicola and Desulfonema magnum.</title>
        <authorList>
            <person name="Schnaars V."/>
            <person name="Wohlbrand L."/>
            <person name="Scheve S."/>
            <person name="Hinrichs C."/>
            <person name="Reinhardt R."/>
            <person name="Rabus R."/>
        </authorList>
    </citation>
    <scope>NUCLEOTIDE SEQUENCE</scope>
    <source>
        <strain evidence="11">4be13</strain>
    </source>
</reference>
<feature type="domain" description="Right handed beta helix" evidence="10">
    <location>
        <begin position="677"/>
        <end position="794"/>
    </location>
</feature>
<dbReference type="Gene3D" id="2.160.20.10">
    <property type="entry name" value="Single-stranded right-handed beta-helix, Pectin lyase-like"/>
    <property type="match status" value="4"/>
</dbReference>
<keyword evidence="5" id="KW-0677">Repeat</keyword>
<keyword evidence="8" id="KW-1133">Transmembrane helix</keyword>
<evidence type="ECO:0000256" key="5">
    <source>
        <dbReference type="ARBA" id="ARBA00022737"/>
    </source>
</evidence>
<accession>A0A975BZ51</accession>
<feature type="region of interest" description="Disordered" evidence="7">
    <location>
        <begin position="1115"/>
        <end position="1142"/>
    </location>
</feature>
<dbReference type="InterPro" id="IPR029058">
    <property type="entry name" value="AB_hydrolase_fold"/>
</dbReference>
<dbReference type="GO" id="GO:0000272">
    <property type="term" value="P:polysaccharide catabolic process"/>
    <property type="evidence" value="ECO:0007669"/>
    <property type="project" value="InterPro"/>
</dbReference>
<dbReference type="Pfam" id="PF02450">
    <property type="entry name" value="LCAT"/>
    <property type="match status" value="1"/>
</dbReference>
<dbReference type="InterPro" id="IPR051550">
    <property type="entry name" value="SCF-Subunits/Alg-Epimerases"/>
</dbReference>
<evidence type="ECO:0000256" key="1">
    <source>
        <dbReference type="ARBA" id="ARBA00004613"/>
    </source>
</evidence>
<dbReference type="InterPro" id="IPR013783">
    <property type="entry name" value="Ig-like_fold"/>
</dbReference>
<dbReference type="SUPFAM" id="SSF49478">
    <property type="entry name" value="Cna protein B-type domain"/>
    <property type="match status" value="1"/>
</dbReference>
<name>A0A975BZ51_9BACT</name>
<dbReference type="Pfam" id="PF13229">
    <property type="entry name" value="Beta_helix"/>
    <property type="match status" value="3"/>
</dbReference>
<protein>
    <recommendedName>
        <fullName evidence="2">Probable pectate lyase C</fullName>
    </recommendedName>
</protein>